<dbReference type="GO" id="GO:0006689">
    <property type="term" value="P:ganglioside catabolic process"/>
    <property type="evidence" value="ECO:0007669"/>
    <property type="project" value="InterPro"/>
</dbReference>
<dbReference type="GO" id="GO:0005319">
    <property type="term" value="F:lipid transporter activity"/>
    <property type="evidence" value="ECO:0007669"/>
    <property type="project" value="TreeGrafter"/>
</dbReference>
<feature type="non-terminal residue" evidence="3">
    <location>
        <position position="1"/>
    </location>
</feature>
<dbReference type="GO" id="GO:0008047">
    <property type="term" value="F:enzyme activator activity"/>
    <property type="evidence" value="ECO:0007669"/>
    <property type="project" value="InterPro"/>
</dbReference>
<proteinExistence type="predicted"/>
<reference evidence="3" key="1">
    <citation type="submission" date="2020-11" db="EMBL/GenBank/DDBJ databases">
        <authorList>
            <person name="Tran Van P."/>
        </authorList>
    </citation>
    <scope>NUCLEOTIDE SEQUENCE</scope>
</reference>
<name>A0A7R9LRY0_9ACAR</name>
<dbReference type="PANTHER" id="PTHR17357">
    <property type="entry name" value="GM2 GANGLIOSIDE ACTIVATOR PROTEIN"/>
    <property type="match status" value="1"/>
</dbReference>
<dbReference type="AlphaFoldDB" id="A0A7R9LRY0"/>
<dbReference type="Proteomes" id="UP000728032">
    <property type="component" value="Unassembled WGS sequence"/>
</dbReference>
<dbReference type="Gene3D" id="2.70.220.10">
    <property type="entry name" value="Ganglioside GM2 activator"/>
    <property type="match status" value="1"/>
</dbReference>
<dbReference type="PANTHER" id="PTHR17357:SF0">
    <property type="entry name" value="GANGLIOSIDE GM2 ACTIVATOR"/>
    <property type="match status" value="1"/>
</dbReference>
<dbReference type="EMBL" id="OC916928">
    <property type="protein sequence ID" value="CAD7645645.1"/>
    <property type="molecule type" value="Genomic_DNA"/>
</dbReference>
<dbReference type="GO" id="GO:0009898">
    <property type="term" value="C:cytoplasmic side of plasma membrane"/>
    <property type="evidence" value="ECO:0007669"/>
    <property type="project" value="TreeGrafter"/>
</dbReference>
<dbReference type="SUPFAM" id="SSF63707">
    <property type="entry name" value="Ganglioside M2 (gm2) activator"/>
    <property type="match status" value="1"/>
</dbReference>
<dbReference type="EMBL" id="CAJPVJ010002103">
    <property type="protein sequence ID" value="CAG2165777.1"/>
    <property type="molecule type" value="Genomic_DNA"/>
</dbReference>
<protein>
    <submittedName>
        <fullName evidence="3">Uncharacterized protein</fullName>
    </submittedName>
</protein>
<accession>A0A7R9LRY0</accession>
<evidence type="ECO:0000313" key="4">
    <source>
        <dbReference type="Proteomes" id="UP000728032"/>
    </source>
</evidence>
<feature type="signal peptide" evidence="2">
    <location>
        <begin position="1"/>
        <end position="23"/>
    </location>
</feature>
<sequence length="238" mass="28234">IIAIISFILIYIFLSSLNTNSWTDLKTKNGTNGNTGDGSGGESHDKPMSHQTIQRMLMNEKYFQITDCGLPTDSVYPQYMVFEPLPINLYQNWTMNWRLIFRNPMQWTTQMDVEVEKILFGLQWLKIKIPCVMEYFGSCSFNFCKMWQIHWDEQLCAYIQQNYNMSCQCPDTFALDVLDFNDLHYMPIVDRIMKYFSWFAAGWYNVNVRLFDKVTKQQYLCVKTHFNIDVTHDDEDED</sequence>
<organism evidence="3">
    <name type="scientific">Oppiella nova</name>
    <dbReference type="NCBI Taxonomy" id="334625"/>
    <lineage>
        <taxon>Eukaryota</taxon>
        <taxon>Metazoa</taxon>
        <taxon>Ecdysozoa</taxon>
        <taxon>Arthropoda</taxon>
        <taxon>Chelicerata</taxon>
        <taxon>Arachnida</taxon>
        <taxon>Acari</taxon>
        <taxon>Acariformes</taxon>
        <taxon>Sarcoptiformes</taxon>
        <taxon>Oribatida</taxon>
        <taxon>Brachypylina</taxon>
        <taxon>Oppioidea</taxon>
        <taxon>Oppiidae</taxon>
        <taxon>Oppiella</taxon>
    </lineage>
</organism>
<keyword evidence="1 2" id="KW-0732">Signal</keyword>
<gene>
    <name evidence="3" type="ORF">ONB1V03_LOCUS5315</name>
</gene>
<dbReference type="InterPro" id="IPR036846">
    <property type="entry name" value="GM2-AP_sf"/>
</dbReference>
<feature type="chain" id="PRO_5036211330" evidence="2">
    <location>
        <begin position="24"/>
        <end position="238"/>
    </location>
</feature>
<keyword evidence="4" id="KW-1185">Reference proteome</keyword>
<dbReference type="OrthoDB" id="6507025at2759"/>
<dbReference type="InterPro" id="IPR028996">
    <property type="entry name" value="GM2-AP"/>
</dbReference>
<evidence type="ECO:0000256" key="2">
    <source>
        <dbReference type="SAM" id="SignalP"/>
    </source>
</evidence>
<evidence type="ECO:0000256" key="1">
    <source>
        <dbReference type="ARBA" id="ARBA00022729"/>
    </source>
</evidence>
<evidence type="ECO:0000313" key="3">
    <source>
        <dbReference type="EMBL" id="CAD7645645.1"/>
    </source>
</evidence>